<dbReference type="GO" id="GO:0016491">
    <property type="term" value="F:oxidoreductase activity"/>
    <property type="evidence" value="ECO:0007669"/>
    <property type="project" value="UniProtKB-KW"/>
</dbReference>
<evidence type="ECO:0000259" key="6">
    <source>
        <dbReference type="Pfam" id="PF23571"/>
    </source>
</evidence>
<evidence type="ECO:0000259" key="5">
    <source>
        <dbReference type="Pfam" id="PF01593"/>
    </source>
</evidence>
<evidence type="ECO:0000256" key="3">
    <source>
        <dbReference type="PIRSR" id="PIRSR601613-1"/>
    </source>
</evidence>
<evidence type="ECO:0000256" key="1">
    <source>
        <dbReference type="ARBA" id="ARBA00001974"/>
    </source>
</evidence>
<dbReference type="Proteomes" id="UP001055712">
    <property type="component" value="Unassembled WGS sequence"/>
</dbReference>
<proteinExistence type="predicted"/>
<accession>A0A9D4YZT8</accession>
<evidence type="ECO:0000256" key="2">
    <source>
        <dbReference type="ARBA" id="ARBA00023002"/>
    </source>
</evidence>
<sequence length="1123" mass="118129">MDALLTACEAPDRHQERVLARLLAGHSRIGILQRHGVEVPASWKDFSPTNGGGDGPSGTDAGSKAEVSPVQLLQRLPLTGYSDYAAAIDESLAAGRSYDASCAATKQCWDEATAQLCGLGPVVAFWCTSGTTGAQKQFPISNAVLQGFFKFFGQAQLCTATAAPLAASGRTLSFSFAREVEELPNGVTIGPLSSVTIRLMAAMPDNPVVKRMRSQALSPNEVVLSSGNARTCYYLHWLCALVRRHEVTIISDLFGANLLLAANLLIDYWPQLMADIAAGRCFSWMPDGADSTAGVDGGLSPPPAATAAAVDERLAASADLCNELQQVFDGGRAGLLQRLFPRLCYMSSILTGSMSKYVPHLRQLLPSIPFLSPVYVSTEGLFGLQSELVEYFTAQQQQEASGVAARSGDAAFTPVAVPPPGADEPEAGAARFTAFQSEPDGRKSFLLIPNGECYFEFLPISLSTDGDELATVRLHELVAGQRYELVVSSVMGLFRYRMGDVLLCVGHFRSAPKLVVEGRRGQALNLVWEKMSEAELVAAVASAAADVLPGGACGLREWAAREEVHVGGGRETVGHYVVYWELDASMPTPVAGELEAWAGRLDAALQQVCPIYGQERKSRIAGAELKLVSVGAFEEIRQLAYRGGTSASQYKPPAVVSKPQLREVLEAPRRGGAVRPRAAARRAEADVVVVGAGVAGLNAAAKLHAAGVDVLLLEASDGVGGRVRTDEVDGFLLDRGFQIFLTSYPEAKEALDYAALNLQPFYAGALVRFDGNFHCVADPVRHLADGLASLGNPIGSPVDKLLVGLFRLKSLLGSVDDLLRAPETTIEQRLQSEGFSPEIIDRFFRPFLGGIFFDRGLGTSSRLFSFVMRMLATGQNCLPADGIGAVADQLAARLPAASIRLGAAATAVSGGTLPSVTLADGGSVAARAVVVAVEGPEASKLLGQAMQGSPSKAAAGVGTCCLYFKAARPARPGNTLYLAGQGGGLVNNMCFPSEVAASYAPPGQTLVSVSTIGTCDELSEEQLVAAVKAELGGWFGGGEVAGWEHLKTYRIPFAQPSQAPPTNLFRPVSLGSGLYVCGDHRYSATLDGALRSGREAAQAVLADLGQQQLQGAAAAAAGSGARP</sequence>
<dbReference type="SUPFAM" id="SSF51905">
    <property type="entry name" value="FAD/NAD(P)-binding domain"/>
    <property type="match status" value="1"/>
</dbReference>
<reference evidence="8" key="2">
    <citation type="submission" date="2020-11" db="EMBL/GenBank/DDBJ databases">
        <authorList>
            <person name="Cecchin M."/>
            <person name="Marcolungo L."/>
            <person name="Rossato M."/>
            <person name="Girolomoni L."/>
            <person name="Cosentino E."/>
            <person name="Cuine S."/>
            <person name="Li-Beisson Y."/>
            <person name="Delledonne M."/>
            <person name="Ballottari M."/>
        </authorList>
    </citation>
    <scope>NUCLEOTIDE SEQUENCE</scope>
    <source>
        <strain evidence="8">211/11P</strain>
        <tissue evidence="8">Whole cell</tissue>
    </source>
</reference>
<dbReference type="PRINTS" id="PR00757">
    <property type="entry name" value="AMINEOXDASEF"/>
</dbReference>
<dbReference type="InterPro" id="IPR055377">
    <property type="entry name" value="GH3_M"/>
</dbReference>
<dbReference type="Gene3D" id="3.50.50.60">
    <property type="entry name" value="FAD/NAD(P)-binding domain"/>
    <property type="match status" value="1"/>
</dbReference>
<feature type="domain" description="Amine oxidase" evidence="5">
    <location>
        <begin position="694"/>
        <end position="1101"/>
    </location>
</feature>
<evidence type="ECO:0008006" key="10">
    <source>
        <dbReference type="Google" id="ProtNLM"/>
    </source>
</evidence>
<organism evidence="8 9">
    <name type="scientific">Chlorella vulgaris</name>
    <name type="common">Green alga</name>
    <dbReference type="NCBI Taxonomy" id="3077"/>
    <lineage>
        <taxon>Eukaryota</taxon>
        <taxon>Viridiplantae</taxon>
        <taxon>Chlorophyta</taxon>
        <taxon>core chlorophytes</taxon>
        <taxon>Trebouxiophyceae</taxon>
        <taxon>Chlorellales</taxon>
        <taxon>Chlorellaceae</taxon>
        <taxon>Chlorella clade</taxon>
        <taxon>Chlorella</taxon>
    </lineage>
</organism>
<feature type="domain" description="GH3 C-terminal" evidence="7">
    <location>
        <begin position="535"/>
        <end position="659"/>
    </location>
</feature>
<dbReference type="InterPro" id="IPR036188">
    <property type="entry name" value="FAD/NAD-bd_sf"/>
</dbReference>
<feature type="domain" description="GH3 middle" evidence="6">
    <location>
        <begin position="452"/>
        <end position="519"/>
    </location>
</feature>
<dbReference type="InterPro" id="IPR001613">
    <property type="entry name" value="Flavin_amine_oxidase"/>
</dbReference>
<dbReference type="PANTHER" id="PTHR42841">
    <property type="entry name" value="AMINE OXIDASE"/>
    <property type="match status" value="1"/>
</dbReference>
<dbReference type="OrthoDB" id="5046242at2759"/>
<feature type="binding site" evidence="3">
    <location>
        <begin position="714"/>
        <end position="715"/>
    </location>
    <ligand>
        <name>FAD</name>
        <dbReference type="ChEBI" id="CHEBI:57692"/>
    </ligand>
</feature>
<evidence type="ECO:0000256" key="4">
    <source>
        <dbReference type="SAM" id="MobiDB-lite"/>
    </source>
</evidence>
<comment type="caution">
    <text evidence="8">The sequence shown here is derived from an EMBL/GenBank/DDBJ whole genome shotgun (WGS) entry which is preliminary data.</text>
</comment>
<feature type="region of interest" description="Disordered" evidence="4">
    <location>
        <begin position="42"/>
        <end position="64"/>
    </location>
</feature>
<dbReference type="Pfam" id="PF23571">
    <property type="entry name" value="GH3_M"/>
    <property type="match status" value="1"/>
</dbReference>
<evidence type="ECO:0000313" key="8">
    <source>
        <dbReference type="EMBL" id="KAI3434979.1"/>
    </source>
</evidence>
<comment type="cofactor">
    <cofactor evidence="1">
        <name>FAD</name>
        <dbReference type="ChEBI" id="CHEBI:57692"/>
    </cofactor>
</comment>
<dbReference type="InterPro" id="IPR055378">
    <property type="entry name" value="GH3_C"/>
</dbReference>
<protein>
    <recommendedName>
        <fullName evidence="10">Amine oxidase</fullName>
    </recommendedName>
</protein>
<evidence type="ECO:0000259" key="7">
    <source>
        <dbReference type="Pfam" id="PF23572"/>
    </source>
</evidence>
<evidence type="ECO:0000313" key="9">
    <source>
        <dbReference type="Proteomes" id="UP001055712"/>
    </source>
</evidence>
<name>A0A9D4YZT8_CHLVU</name>
<reference evidence="8" key="1">
    <citation type="journal article" date="2019" name="Plant J.">
        <title>Chlorella vulgaris genome assembly and annotation reveals the molecular basis for metabolic acclimation to high light conditions.</title>
        <authorList>
            <person name="Cecchin M."/>
            <person name="Marcolungo L."/>
            <person name="Rossato M."/>
            <person name="Girolomoni L."/>
            <person name="Cosentino E."/>
            <person name="Cuine S."/>
            <person name="Li-Beisson Y."/>
            <person name="Delledonne M."/>
            <person name="Ballottari M."/>
        </authorList>
    </citation>
    <scope>NUCLEOTIDE SEQUENCE</scope>
    <source>
        <strain evidence="8">211/11P</strain>
    </source>
</reference>
<dbReference type="EMBL" id="SIDB01000003">
    <property type="protein sequence ID" value="KAI3434979.1"/>
    <property type="molecule type" value="Genomic_DNA"/>
</dbReference>
<gene>
    <name evidence="8" type="ORF">D9Q98_003031</name>
</gene>
<dbReference type="AlphaFoldDB" id="A0A9D4YZT8"/>
<dbReference type="Pfam" id="PF01593">
    <property type="entry name" value="Amino_oxidase"/>
    <property type="match status" value="1"/>
</dbReference>
<dbReference type="InterPro" id="IPR002937">
    <property type="entry name" value="Amino_oxidase"/>
</dbReference>
<dbReference type="Pfam" id="PF23572">
    <property type="entry name" value="GH3_C"/>
    <property type="match status" value="1"/>
</dbReference>
<dbReference type="Pfam" id="PF03321">
    <property type="entry name" value="GH3"/>
    <property type="match status" value="1"/>
</dbReference>
<keyword evidence="9" id="KW-1185">Reference proteome</keyword>
<keyword evidence="2" id="KW-0560">Oxidoreductase</keyword>